<accession>A0A1I1D9C6</accession>
<name>A0A1I1D9C6_9FLAO</name>
<dbReference type="RefSeq" id="WP_092539528.1">
    <property type="nucleotide sequence ID" value="NZ_FOKV01000001.1"/>
</dbReference>
<organism evidence="1 2">
    <name type="scientific">Zunongwangia mangrovi</name>
    <dbReference type="NCBI Taxonomy" id="1334022"/>
    <lineage>
        <taxon>Bacteria</taxon>
        <taxon>Pseudomonadati</taxon>
        <taxon>Bacteroidota</taxon>
        <taxon>Flavobacteriia</taxon>
        <taxon>Flavobacteriales</taxon>
        <taxon>Flavobacteriaceae</taxon>
        <taxon>Zunongwangia</taxon>
    </lineage>
</organism>
<dbReference type="Proteomes" id="UP000199438">
    <property type="component" value="Unassembled WGS sequence"/>
</dbReference>
<reference evidence="2" key="1">
    <citation type="submission" date="2016-10" db="EMBL/GenBank/DDBJ databases">
        <authorList>
            <person name="Varghese N."/>
            <person name="Submissions S."/>
        </authorList>
    </citation>
    <scope>NUCLEOTIDE SEQUENCE [LARGE SCALE GENOMIC DNA]</scope>
    <source>
        <strain evidence="2">DSM 24499</strain>
    </source>
</reference>
<sequence>MNSIYTSKYFVASQCDSSRKFYIDFGHKTVKFSFCQLLAFRHKLRSVNIDRHLNGENVHGLEVFSLCNREHLFVFNTLEILDLQDLINGTFAMMELNSVLA</sequence>
<evidence type="ECO:0000313" key="2">
    <source>
        <dbReference type="Proteomes" id="UP000199438"/>
    </source>
</evidence>
<dbReference type="AlphaFoldDB" id="A0A1I1D9C6"/>
<gene>
    <name evidence="1" type="ORF">SAMN04487907_101194</name>
</gene>
<keyword evidence="2" id="KW-1185">Reference proteome</keyword>
<dbReference type="STRING" id="1334022.SAMN04487907_101194"/>
<proteinExistence type="predicted"/>
<dbReference type="EMBL" id="FOKV01000001">
    <property type="protein sequence ID" value="SFB70962.1"/>
    <property type="molecule type" value="Genomic_DNA"/>
</dbReference>
<evidence type="ECO:0000313" key="1">
    <source>
        <dbReference type="EMBL" id="SFB70962.1"/>
    </source>
</evidence>
<protein>
    <submittedName>
        <fullName evidence="1">Uncharacterized protein</fullName>
    </submittedName>
</protein>
<dbReference type="OrthoDB" id="1442094at2"/>